<organism evidence="1 2">
    <name type="scientific">Arthrobacter deserti</name>
    <dbReference type="NCBI Taxonomy" id="1742687"/>
    <lineage>
        <taxon>Bacteria</taxon>
        <taxon>Bacillati</taxon>
        <taxon>Actinomycetota</taxon>
        <taxon>Actinomycetes</taxon>
        <taxon>Micrococcales</taxon>
        <taxon>Micrococcaceae</taxon>
        <taxon>Arthrobacter</taxon>
    </lineage>
</organism>
<dbReference type="EMBL" id="JAAZSR010000265">
    <property type="protein sequence ID" value="NKX51609.1"/>
    <property type="molecule type" value="Genomic_DNA"/>
</dbReference>
<comment type="caution">
    <text evidence="1">The sequence shown here is derived from an EMBL/GenBank/DDBJ whole genome shotgun (WGS) entry which is preliminary data.</text>
</comment>
<evidence type="ECO:0000313" key="1">
    <source>
        <dbReference type="EMBL" id="NKX51609.1"/>
    </source>
</evidence>
<dbReference type="Proteomes" id="UP000523795">
    <property type="component" value="Unassembled WGS sequence"/>
</dbReference>
<keyword evidence="2" id="KW-1185">Reference proteome</keyword>
<name>A0ABX1JQM9_9MICC</name>
<reference evidence="1 2" key="1">
    <citation type="submission" date="2020-04" db="EMBL/GenBank/DDBJ databases">
        <authorList>
            <person name="Liu S."/>
        </authorList>
    </citation>
    <scope>NUCLEOTIDE SEQUENCE [LARGE SCALE GENOMIC DNA]</scope>
    <source>
        <strain evidence="1 2">CGMCC 1.15091</strain>
    </source>
</reference>
<proteinExistence type="predicted"/>
<accession>A0ABX1JQM9</accession>
<gene>
    <name evidence="1" type="ORF">HER39_13745</name>
</gene>
<protein>
    <submittedName>
        <fullName evidence="1">Uncharacterized protein</fullName>
    </submittedName>
</protein>
<evidence type="ECO:0000313" key="2">
    <source>
        <dbReference type="Proteomes" id="UP000523795"/>
    </source>
</evidence>
<feature type="non-terminal residue" evidence="1">
    <location>
        <position position="1"/>
    </location>
</feature>
<sequence>EVDEEELAALEAQVTRTHHQVPQALEADFANLEEVLEETNDDEEFDDEAFLEAVDPIRNWLEANCAS</sequence>